<dbReference type="Gene3D" id="3.20.20.30">
    <property type="entry name" value="Luciferase-like domain"/>
    <property type="match status" value="1"/>
</dbReference>
<protein>
    <submittedName>
        <fullName evidence="8">N5,N10-methylene tetrahydromethanopterin reductase</fullName>
    </submittedName>
</protein>
<evidence type="ECO:0000256" key="5">
    <source>
        <dbReference type="ARBA" id="ARBA00033748"/>
    </source>
</evidence>
<dbReference type="InterPro" id="IPR016215">
    <property type="entry name" value="NTA_MOA"/>
</dbReference>
<evidence type="ECO:0000313" key="8">
    <source>
        <dbReference type="EMBL" id="OZI71962.1"/>
    </source>
</evidence>
<dbReference type="OrthoDB" id="4505903at2"/>
<dbReference type="SUPFAM" id="SSF51679">
    <property type="entry name" value="Bacterial luciferase-like"/>
    <property type="match status" value="1"/>
</dbReference>
<proteinExistence type="inferred from homology"/>
<comment type="caution">
    <text evidence="8">The sequence shown here is derived from an EMBL/GenBank/DDBJ whole genome shotgun (WGS) entry which is preliminary data.</text>
</comment>
<feature type="domain" description="Luciferase-like" evidence="7">
    <location>
        <begin position="24"/>
        <end position="392"/>
    </location>
</feature>
<name>A0A261VEI6_9BORD</name>
<comment type="similarity">
    <text evidence="5">Belongs to the NtaA/SnaA/DszA monooxygenase family.</text>
</comment>
<keyword evidence="1 6" id="KW-0285">Flavoprotein</keyword>
<dbReference type="InterPro" id="IPR036661">
    <property type="entry name" value="Luciferase-like_sf"/>
</dbReference>
<feature type="binding site" evidence="6">
    <location>
        <position position="158"/>
    </location>
    <ligand>
        <name>FMN</name>
        <dbReference type="ChEBI" id="CHEBI:58210"/>
    </ligand>
</feature>
<dbReference type="PANTHER" id="PTHR30011">
    <property type="entry name" value="ALKANESULFONATE MONOOXYGENASE-RELATED"/>
    <property type="match status" value="1"/>
</dbReference>
<keyword evidence="3" id="KW-0560">Oxidoreductase</keyword>
<keyword evidence="2 6" id="KW-0288">FMN</keyword>
<feature type="binding site" evidence="6">
    <location>
        <position position="58"/>
    </location>
    <ligand>
        <name>FMN</name>
        <dbReference type="ChEBI" id="CHEBI:58210"/>
    </ligand>
</feature>
<feature type="binding site" evidence="6">
    <location>
        <position position="154"/>
    </location>
    <ligand>
        <name>FMN</name>
        <dbReference type="ChEBI" id="CHEBI:58210"/>
    </ligand>
</feature>
<dbReference type="PANTHER" id="PTHR30011:SF16">
    <property type="entry name" value="C2H2 FINGER DOMAIN TRANSCRIPTION FACTOR (EUROFUNG)-RELATED"/>
    <property type="match status" value="1"/>
</dbReference>
<dbReference type="EMBL" id="NEVU01000003">
    <property type="protein sequence ID" value="OZI71962.1"/>
    <property type="molecule type" value="Genomic_DNA"/>
</dbReference>
<accession>A0A261VEI6</accession>
<dbReference type="NCBIfam" id="TIGR03860">
    <property type="entry name" value="FMN_nitrolo"/>
    <property type="match status" value="1"/>
</dbReference>
<evidence type="ECO:0000259" key="7">
    <source>
        <dbReference type="Pfam" id="PF00296"/>
    </source>
</evidence>
<keyword evidence="4" id="KW-0503">Monooxygenase</keyword>
<reference evidence="9" key="1">
    <citation type="submission" date="2017-05" db="EMBL/GenBank/DDBJ databases">
        <title>Complete and WGS of Bordetella genogroups.</title>
        <authorList>
            <person name="Spilker T."/>
            <person name="Lipuma J."/>
        </authorList>
    </citation>
    <scope>NUCLEOTIDE SEQUENCE [LARGE SCALE GENOMIC DNA]</scope>
    <source>
        <strain evidence="9">AU6712</strain>
    </source>
</reference>
<dbReference type="GO" id="GO:0004497">
    <property type="term" value="F:monooxygenase activity"/>
    <property type="evidence" value="ECO:0007669"/>
    <property type="project" value="UniProtKB-KW"/>
</dbReference>
<evidence type="ECO:0000313" key="9">
    <source>
        <dbReference type="Proteomes" id="UP000216429"/>
    </source>
</evidence>
<sequence>MSKHIRLNAFHMNAPSHSWAGFWRHPRDRSVDHNRLDYWVDLAVTAERGLFDGVFLADVFGIYDVYGGDAATTLREGSQSPSHDPILTVPAMAHATTHIGFGVTANLTYEHPYQFARRFSTLDHLTQGRAGWNVVTGYLDSAARGMGLDKAREHDERYAAGEDFLEAAYKLWEGSWSGSAVIRDRSPRGAYIDPAQVRKIVHEGPYYRVNGFNLAEPSPQRTPLLYQAGASGRGKAFAGTHAECVFLEGQTPAIVAQAARDIRQHAVDAGRRADDVLLYLGATVLVAATSAEARALQEEYARYVGPVGQLALVSGWTGIDFSKLDPDEPLQFVKSNALQSTVENLTKRAGRAITPRDMARFDQIGGRGPFIVGSPVEVADQLIEWVDQTGVDGFNLRRLVVPESLTAFVDLVVPELQSRGRYATQYCPGTLREKLFPGRGPHLPASHPGARYRYA</sequence>
<evidence type="ECO:0000256" key="6">
    <source>
        <dbReference type="PIRSR" id="PIRSR000337-1"/>
    </source>
</evidence>
<dbReference type="GO" id="GO:0016705">
    <property type="term" value="F:oxidoreductase activity, acting on paired donors, with incorporation or reduction of molecular oxygen"/>
    <property type="evidence" value="ECO:0007669"/>
    <property type="project" value="InterPro"/>
</dbReference>
<dbReference type="PIRSF" id="PIRSF000337">
    <property type="entry name" value="NTA_MOA"/>
    <property type="match status" value="1"/>
</dbReference>
<evidence type="ECO:0000256" key="3">
    <source>
        <dbReference type="ARBA" id="ARBA00023002"/>
    </source>
</evidence>
<dbReference type="AlphaFoldDB" id="A0A261VEI6"/>
<evidence type="ECO:0000256" key="1">
    <source>
        <dbReference type="ARBA" id="ARBA00022630"/>
    </source>
</evidence>
<dbReference type="Proteomes" id="UP000216429">
    <property type="component" value="Unassembled WGS sequence"/>
</dbReference>
<dbReference type="RefSeq" id="WP_094815998.1">
    <property type="nucleotide sequence ID" value="NZ_NEVU01000003.1"/>
</dbReference>
<feature type="binding site" evidence="6">
    <location>
        <position position="231"/>
    </location>
    <ligand>
        <name>FMN</name>
        <dbReference type="ChEBI" id="CHEBI:58210"/>
    </ligand>
</feature>
<evidence type="ECO:0000256" key="2">
    <source>
        <dbReference type="ARBA" id="ARBA00022643"/>
    </source>
</evidence>
<organism evidence="8 9">
    <name type="scientific">Bordetella genomosp. 12</name>
    <dbReference type="NCBI Taxonomy" id="463035"/>
    <lineage>
        <taxon>Bacteria</taxon>
        <taxon>Pseudomonadati</taxon>
        <taxon>Pseudomonadota</taxon>
        <taxon>Betaproteobacteria</taxon>
        <taxon>Burkholderiales</taxon>
        <taxon>Alcaligenaceae</taxon>
        <taxon>Bordetella</taxon>
    </lineage>
</organism>
<dbReference type="Pfam" id="PF00296">
    <property type="entry name" value="Bac_luciferase"/>
    <property type="match status" value="1"/>
</dbReference>
<dbReference type="InterPro" id="IPR051260">
    <property type="entry name" value="Diverse_substr_monoxygenases"/>
</dbReference>
<evidence type="ECO:0000256" key="4">
    <source>
        <dbReference type="ARBA" id="ARBA00023033"/>
    </source>
</evidence>
<gene>
    <name evidence="8" type="ORF">CAL22_19475</name>
</gene>
<feature type="binding site" evidence="6">
    <location>
        <position position="104"/>
    </location>
    <ligand>
        <name>FMN</name>
        <dbReference type="ChEBI" id="CHEBI:58210"/>
    </ligand>
</feature>
<keyword evidence="9" id="KW-1185">Reference proteome</keyword>
<dbReference type="InterPro" id="IPR011251">
    <property type="entry name" value="Luciferase-like_dom"/>
</dbReference>